<evidence type="ECO:0000313" key="3">
    <source>
        <dbReference type="EMBL" id="GLT21349.1"/>
    </source>
</evidence>
<dbReference type="RefSeq" id="WP_284186801.1">
    <property type="nucleotide sequence ID" value="NZ_BSPX01000007.1"/>
</dbReference>
<proteinExistence type="predicted"/>
<keyword evidence="2" id="KW-0812">Transmembrane</keyword>
<feature type="compositionally biased region" description="Basic and acidic residues" evidence="1">
    <location>
        <begin position="344"/>
        <end position="364"/>
    </location>
</feature>
<name>A0ABQ6F8U6_9RHOO</name>
<evidence type="ECO:0000256" key="2">
    <source>
        <dbReference type="SAM" id="Phobius"/>
    </source>
</evidence>
<reference evidence="4" key="1">
    <citation type="journal article" date="2019" name="Int. J. Syst. Evol. Microbiol.">
        <title>The Global Catalogue of Microorganisms (GCM) 10K type strain sequencing project: providing services to taxonomists for standard genome sequencing and annotation.</title>
        <authorList>
            <consortium name="The Broad Institute Genomics Platform"/>
            <consortium name="The Broad Institute Genome Sequencing Center for Infectious Disease"/>
            <person name="Wu L."/>
            <person name="Ma J."/>
        </authorList>
    </citation>
    <scope>NUCLEOTIDE SEQUENCE [LARGE SCALE GENOMIC DNA]</scope>
    <source>
        <strain evidence="4">NBRC 102407</strain>
    </source>
</reference>
<dbReference type="Proteomes" id="UP001157167">
    <property type="component" value="Unassembled WGS sequence"/>
</dbReference>
<gene>
    <name evidence="3" type="ORF">GCM10007933_08010</name>
</gene>
<comment type="caution">
    <text evidence="3">The sequence shown here is derived from an EMBL/GenBank/DDBJ whole genome shotgun (WGS) entry which is preliminary data.</text>
</comment>
<keyword evidence="4" id="KW-1185">Reference proteome</keyword>
<evidence type="ECO:0000256" key="1">
    <source>
        <dbReference type="SAM" id="MobiDB-lite"/>
    </source>
</evidence>
<sequence length="364" mass="40503">MTEDTCKEGSNADQPQKKGLDLSIRFKHVAEADTSIGPIFLFPLRVSDVSEYAKLPDQPSTERIRGYLPCIASLSADISLDKERVAITAEQLEQLSDDEIETLAEAYALSSAFRETREGSIDRAPVARKPGEAATAYLDRLLRHEIEEQVKQRRKIIESALGSTRSIFDQVRKSSLELGDSWRQLERLTKASTIQKNLDPAFETKSIVFSNHMAEHTARIAEERAEDREMLRLTAETSAKSAKTLQELADAASTMLEKLDERDADAKRTTKIQLWIAVGSVLVSALLAGASFVQDLSNNDSGDKWQAAVLSELKTSNERGTSNQTENQSFRNEMQRLAATVAELEGRVSARSNETKQDAQDRKK</sequence>
<feature type="region of interest" description="Disordered" evidence="1">
    <location>
        <begin position="343"/>
        <end position="364"/>
    </location>
</feature>
<protein>
    <submittedName>
        <fullName evidence="3">Uncharacterized protein</fullName>
    </submittedName>
</protein>
<evidence type="ECO:0000313" key="4">
    <source>
        <dbReference type="Proteomes" id="UP001157167"/>
    </source>
</evidence>
<feature type="transmembrane region" description="Helical" evidence="2">
    <location>
        <begin position="272"/>
        <end position="293"/>
    </location>
</feature>
<keyword evidence="2" id="KW-1133">Transmembrane helix</keyword>
<accession>A0ABQ6F8U6</accession>
<organism evidence="3 4">
    <name type="scientific">Zoogloea oryzae</name>
    <dbReference type="NCBI Taxonomy" id="310767"/>
    <lineage>
        <taxon>Bacteria</taxon>
        <taxon>Pseudomonadati</taxon>
        <taxon>Pseudomonadota</taxon>
        <taxon>Betaproteobacteria</taxon>
        <taxon>Rhodocyclales</taxon>
        <taxon>Zoogloeaceae</taxon>
        <taxon>Zoogloea</taxon>
    </lineage>
</organism>
<keyword evidence="2" id="KW-0472">Membrane</keyword>
<dbReference type="EMBL" id="BSPX01000007">
    <property type="protein sequence ID" value="GLT21349.1"/>
    <property type="molecule type" value="Genomic_DNA"/>
</dbReference>